<evidence type="ECO:0000313" key="2">
    <source>
        <dbReference type="Proteomes" id="UP001318682"/>
    </source>
</evidence>
<dbReference type="EMBL" id="CP143423">
    <property type="protein sequence ID" value="WVX49400.1"/>
    <property type="molecule type" value="Genomic_DNA"/>
</dbReference>
<dbReference type="Proteomes" id="UP001318682">
    <property type="component" value="Chromosome"/>
</dbReference>
<keyword evidence="2" id="KW-1185">Reference proteome</keyword>
<accession>A0ABZ2BTS6</accession>
<sequence length="42" mass="4541">MHMNGAITRIGVDTLPTLLFRPMAATVEREVKEAMEAVGARG</sequence>
<gene>
    <name evidence="1" type="ORF">ROLI_024940</name>
</gene>
<evidence type="ECO:0000313" key="1">
    <source>
        <dbReference type="EMBL" id="WVX49400.1"/>
    </source>
</evidence>
<reference evidence="2" key="1">
    <citation type="submission" date="2024-01" db="EMBL/GenBank/DDBJ databases">
        <title>Roseobacter fucihabitans sp. nov., isolated from the brown alga Fucus spiralis.</title>
        <authorList>
            <person name="Hahnke S."/>
            <person name="Berger M."/>
            <person name="Schlingloff A."/>
            <person name="Athale I."/>
            <person name="Neumann-Schaal M."/>
            <person name="Adenaya A."/>
            <person name="Poehlein A."/>
            <person name="Daniel R."/>
            <person name="Pertersen J."/>
            <person name="Brinkhoff T."/>
        </authorList>
    </citation>
    <scope>NUCLEOTIDE SEQUENCE [LARGE SCALE GENOMIC DNA]</scope>
    <source>
        <strain evidence="2">B14</strain>
    </source>
</reference>
<dbReference type="RefSeq" id="WP_262386461.1">
    <property type="nucleotide sequence ID" value="NZ_CP143423.1"/>
</dbReference>
<protein>
    <submittedName>
        <fullName evidence="1">Uncharacterized protein</fullName>
    </submittedName>
</protein>
<organism evidence="1 2">
    <name type="scientific">Roseobacter fucihabitans</name>
    <dbReference type="NCBI Taxonomy" id="1537242"/>
    <lineage>
        <taxon>Bacteria</taxon>
        <taxon>Pseudomonadati</taxon>
        <taxon>Pseudomonadota</taxon>
        <taxon>Alphaproteobacteria</taxon>
        <taxon>Rhodobacterales</taxon>
        <taxon>Roseobacteraceae</taxon>
        <taxon>Roseobacter</taxon>
    </lineage>
</organism>
<proteinExistence type="predicted"/>
<name>A0ABZ2BTS6_9RHOB</name>